<keyword evidence="7" id="KW-0407">Ion channel</keyword>
<organism evidence="11 12">
    <name type="scientific">Mytilus edulis</name>
    <name type="common">Blue mussel</name>
    <dbReference type="NCBI Taxonomy" id="6550"/>
    <lineage>
        <taxon>Eukaryota</taxon>
        <taxon>Metazoa</taxon>
        <taxon>Spiralia</taxon>
        <taxon>Lophotrochozoa</taxon>
        <taxon>Mollusca</taxon>
        <taxon>Bivalvia</taxon>
        <taxon>Autobranchia</taxon>
        <taxon>Pteriomorphia</taxon>
        <taxon>Mytilida</taxon>
        <taxon>Mytiloidea</taxon>
        <taxon>Mytilidae</taxon>
        <taxon>Mytilinae</taxon>
        <taxon>Mytilus</taxon>
    </lineage>
</organism>
<dbReference type="GO" id="GO:0051260">
    <property type="term" value="P:protein homooligomerization"/>
    <property type="evidence" value="ECO:0007669"/>
    <property type="project" value="InterPro"/>
</dbReference>
<dbReference type="InterPro" id="IPR003131">
    <property type="entry name" value="T1-type_BTB"/>
</dbReference>
<gene>
    <name evidence="11" type="ORF">MEDL_20515</name>
</gene>
<keyword evidence="12" id="KW-1185">Reference proteome</keyword>
<sequence length="397" mass="45222">MDTTGNVLLNVSGKLYQIHKNVQCKLPKSQKSQLISYNGTDQVEHVYYKNGELFERVINYLGGSSLHIPNTMCPVEFEEELEFWKIDTRELSPCCYIKYKQSENARAMIKKFLTHRRKKFDKDQSRIQLNKPYLHQLRNAVWDIIEFNTKSTLSKVYLIVSTFFILSAVFGIALSTLPVFRENSRIFFGKNKLLHQSANLTTQTNKSLLWVLDEITTQTHTKLLPSFPLSDNKEQLQILDDSTTQTNKGGLPISEDSTTQTHKKRRPIFDGSSTDSHKEGLLLSDDSAAQTKKGLPPISVDSTTPLHKEKRPISDDLNTKTYKGGLLISDESTTKTHTERLPISDNSTTLTNTGRLLIPNDSTTQTHKRGLLIPKMIQSLKHIMKDFGIRRVNHSKT</sequence>
<dbReference type="GO" id="GO:0008076">
    <property type="term" value="C:voltage-gated potassium channel complex"/>
    <property type="evidence" value="ECO:0007669"/>
    <property type="project" value="InterPro"/>
</dbReference>
<evidence type="ECO:0000256" key="3">
    <source>
        <dbReference type="ARBA" id="ARBA00022692"/>
    </source>
</evidence>
<dbReference type="InterPro" id="IPR011333">
    <property type="entry name" value="SKP1/BTB/POZ_sf"/>
</dbReference>
<feature type="region of interest" description="Disordered" evidence="8">
    <location>
        <begin position="242"/>
        <end position="318"/>
    </location>
</feature>
<keyword evidence="4 9" id="KW-1133">Transmembrane helix</keyword>
<dbReference type="Pfam" id="PF02214">
    <property type="entry name" value="BTB_2"/>
    <property type="match status" value="1"/>
</dbReference>
<keyword evidence="6 9" id="KW-0472">Membrane</keyword>
<evidence type="ECO:0000256" key="1">
    <source>
        <dbReference type="ARBA" id="ARBA00004141"/>
    </source>
</evidence>
<evidence type="ECO:0000256" key="9">
    <source>
        <dbReference type="SAM" id="Phobius"/>
    </source>
</evidence>
<evidence type="ECO:0000256" key="8">
    <source>
        <dbReference type="SAM" id="MobiDB-lite"/>
    </source>
</evidence>
<keyword evidence="2" id="KW-0813">Transport</keyword>
<evidence type="ECO:0000313" key="12">
    <source>
        <dbReference type="Proteomes" id="UP000683360"/>
    </source>
</evidence>
<feature type="region of interest" description="Disordered" evidence="8">
    <location>
        <begin position="334"/>
        <end position="362"/>
    </location>
</feature>
<dbReference type="Gene3D" id="3.30.710.10">
    <property type="entry name" value="Potassium Channel Kv1.1, Chain A"/>
    <property type="match status" value="1"/>
</dbReference>
<feature type="transmembrane region" description="Helical" evidence="9">
    <location>
        <begin position="156"/>
        <end position="180"/>
    </location>
</feature>
<dbReference type="InterPro" id="IPR028325">
    <property type="entry name" value="VG_K_chnl"/>
</dbReference>
<accession>A0A8S3R9Y4</accession>
<feature type="compositionally biased region" description="Polar residues" evidence="8">
    <location>
        <begin position="344"/>
        <end position="362"/>
    </location>
</feature>
<dbReference type="AlphaFoldDB" id="A0A8S3R9Y4"/>
<evidence type="ECO:0000259" key="10">
    <source>
        <dbReference type="Pfam" id="PF02214"/>
    </source>
</evidence>
<comment type="caution">
    <text evidence="11">The sequence shown here is derived from an EMBL/GenBank/DDBJ whole genome shotgun (WGS) entry which is preliminary data.</text>
</comment>
<protein>
    <submittedName>
        <fullName evidence="11">KCNC1</fullName>
    </submittedName>
</protein>
<dbReference type="SUPFAM" id="SSF54695">
    <property type="entry name" value="POZ domain"/>
    <property type="match status" value="1"/>
</dbReference>
<proteinExistence type="predicted"/>
<dbReference type="EMBL" id="CAJPWZ010001043">
    <property type="protein sequence ID" value="CAG2206170.1"/>
    <property type="molecule type" value="Genomic_DNA"/>
</dbReference>
<feature type="domain" description="Potassium channel tetramerisation-type BTB" evidence="10">
    <location>
        <begin position="7"/>
        <end position="94"/>
    </location>
</feature>
<dbReference type="PANTHER" id="PTHR11537:SF254">
    <property type="entry name" value="POTASSIUM VOLTAGE-GATED CHANNEL PROTEIN SHAB"/>
    <property type="match status" value="1"/>
</dbReference>
<dbReference type="GO" id="GO:0005249">
    <property type="term" value="F:voltage-gated potassium channel activity"/>
    <property type="evidence" value="ECO:0007669"/>
    <property type="project" value="InterPro"/>
</dbReference>
<name>A0A8S3R9Y4_MYTED</name>
<reference evidence="11" key="1">
    <citation type="submission" date="2021-03" db="EMBL/GenBank/DDBJ databases">
        <authorList>
            <person name="Bekaert M."/>
        </authorList>
    </citation>
    <scope>NUCLEOTIDE SEQUENCE</scope>
</reference>
<comment type="subcellular location">
    <subcellularLocation>
        <location evidence="1">Membrane</location>
        <topology evidence="1">Multi-pass membrane protein</topology>
    </subcellularLocation>
</comment>
<dbReference type="Gene3D" id="1.20.120.350">
    <property type="entry name" value="Voltage-gated potassium channels. Chain C"/>
    <property type="match status" value="1"/>
</dbReference>
<dbReference type="PANTHER" id="PTHR11537">
    <property type="entry name" value="VOLTAGE-GATED POTASSIUM CHANNEL"/>
    <property type="match status" value="1"/>
</dbReference>
<dbReference type="InterPro" id="IPR027359">
    <property type="entry name" value="Volt_channel_dom_sf"/>
</dbReference>
<evidence type="ECO:0000313" key="11">
    <source>
        <dbReference type="EMBL" id="CAG2206170.1"/>
    </source>
</evidence>
<keyword evidence="5" id="KW-0406">Ion transport</keyword>
<dbReference type="OrthoDB" id="433309at2759"/>
<keyword evidence="3 9" id="KW-0812">Transmembrane</keyword>
<evidence type="ECO:0000256" key="2">
    <source>
        <dbReference type="ARBA" id="ARBA00022448"/>
    </source>
</evidence>
<evidence type="ECO:0000256" key="5">
    <source>
        <dbReference type="ARBA" id="ARBA00023065"/>
    </source>
</evidence>
<dbReference type="GO" id="GO:0001508">
    <property type="term" value="P:action potential"/>
    <property type="evidence" value="ECO:0007669"/>
    <property type="project" value="TreeGrafter"/>
</dbReference>
<evidence type="ECO:0000256" key="7">
    <source>
        <dbReference type="ARBA" id="ARBA00023303"/>
    </source>
</evidence>
<evidence type="ECO:0000256" key="4">
    <source>
        <dbReference type="ARBA" id="ARBA00022989"/>
    </source>
</evidence>
<evidence type="ECO:0000256" key="6">
    <source>
        <dbReference type="ARBA" id="ARBA00023136"/>
    </source>
</evidence>
<dbReference type="Proteomes" id="UP000683360">
    <property type="component" value="Unassembled WGS sequence"/>
</dbReference>